<dbReference type="GO" id="GO:0016757">
    <property type="term" value="F:glycosyltransferase activity"/>
    <property type="evidence" value="ECO:0007669"/>
    <property type="project" value="UniProtKB-KW"/>
</dbReference>
<dbReference type="InterPro" id="IPR003406">
    <property type="entry name" value="Glyco_trans_14"/>
</dbReference>
<keyword evidence="7" id="KW-1185">Reference proteome</keyword>
<evidence type="ECO:0000313" key="6">
    <source>
        <dbReference type="EMBL" id="MCI10526.1"/>
    </source>
</evidence>
<evidence type="ECO:0000256" key="2">
    <source>
        <dbReference type="ARBA" id="ARBA00022676"/>
    </source>
</evidence>
<evidence type="ECO:0000256" key="1">
    <source>
        <dbReference type="ARBA" id="ARBA00004606"/>
    </source>
</evidence>
<evidence type="ECO:0000256" key="5">
    <source>
        <dbReference type="ARBA" id="ARBA00023180"/>
    </source>
</evidence>
<dbReference type="AlphaFoldDB" id="A0A392PGU8"/>
<dbReference type="Pfam" id="PF02485">
    <property type="entry name" value="Branch"/>
    <property type="match status" value="1"/>
</dbReference>
<comment type="caution">
    <text evidence="6">The sequence shown here is derived from an EMBL/GenBank/DDBJ whole genome shotgun (WGS) entry which is preliminary data.</text>
</comment>
<feature type="non-terminal residue" evidence="6">
    <location>
        <position position="26"/>
    </location>
</feature>
<dbReference type="EMBL" id="LXQA010076611">
    <property type="protein sequence ID" value="MCI10526.1"/>
    <property type="molecule type" value="Genomic_DNA"/>
</dbReference>
<keyword evidence="5" id="KW-0325">Glycoprotein</keyword>
<evidence type="ECO:0000256" key="4">
    <source>
        <dbReference type="ARBA" id="ARBA00023136"/>
    </source>
</evidence>
<accession>A0A392PGU8</accession>
<dbReference type="GO" id="GO:0016020">
    <property type="term" value="C:membrane"/>
    <property type="evidence" value="ECO:0007669"/>
    <property type="project" value="UniProtKB-SubCell"/>
</dbReference>
<comment type="subcellular location">
    <subcellularLocation>
        <location evidence="1">Membrane</location>
        <topology evidence="1">Single-pass type II membrane protein</topology>
    </subcellularLocation>
</comment>
<keyword evidence="3" id="KW-0808">Transferase</keyword>
<evidence type="ECO:0000313" key="7">
    <source>
        <dbReference type="Proteomes" id="UP000265520"/>
    </source>
</evidence>
<proteinExistence type="predicted"/>
<protein>
    <submittedName>
        <fullName evidence="6">Uncharacterized protein</fullName>
    </submittedName>
</protein>
<reference evidence="6 7" key="1">
    <citation type="journal article" date="2018" name="Front. Plant Sci.">
        <title>Red Clover (Trifolium pratense) and Zigzag Clover (T. medium) - A Picture of Genomic Similarities and Differences.</title>
        <authorList>
            <person name="Dluhosova J."/>
            <person name="Istvanek J."/>
            <person name="Nedelnik J."/>
            <person name="Repkova J."/>
        </authorList>
    </citation>
    <scope>NUCLEOTIDE SEQUENCE [LARGE SCALE GENOMIC DNA]</scope>
    <source>
        <strain evidence="7">cv. 10/8</strain>
        <tissue evidence="6">Leaf</tissue>
    </source>
</reference>
<name>A0A392PGU8_9FABA</name>
<dbReference type="Proteomes" id="UP000265520">
    <property type="component" value="Unassembled WGS sequence"/>
</dbReference>
<keyword evidence="2" id="KW-0328">Glycosyltransferase</keyword>
<organism evidence="6 7">
    <name type="scientific">Trifolium medium</name>
    <dbReference type="NCBI Taxonomy" id="97028"/>
    <lineage>
        <taxon>Eukaryota</taxon>
        <taxon>Viridiplantae</taxon>
        <taxon>Streptophyta</taxon>
        <taxon>Embryophyta</taxon>
        <taxon>Tracheophyta</taxon>
        <taxon>Spermatophyta</taxon>
        <taxon>Magnoliopsida</taxon>
        <taxon>eudicotyledons</taxon>
        <taxon>Gunneridae</taxon>
        <taxon>Pentapetalae</taxon>
        <taxon>rosids</taxon>
        <taxon>fabids</taxon>
        <taxon>Fabales</taxon>
        <taxon>Fabaceae</taxon>
        <taxon>Papilionoideae</taxon>
        <taxon>50 kb inversion clade</taxon>
        <taxon>NPAAA clade</taxon>
        <taxon>Hologalegina</taxon>
        <taxon>IRL clade</taxon>
        <taxon>Trifolieae</taxon>
        <taxon>Trifolium</taxon>
    </lineage>
</organism>
<evidence type="ECO:0000256" key="3">
    <source>
        <dbReference type="ARBA" id="ARBA00022679"/>
    </source>
</evidence>
<sequence>MVDAERRILATALQDPDNQHFVLLSD</sequence>
<keyword evidence="4" id="KW-0472">Membrane</keyword>